<evidence type="ECO:0000256" key="1">
    <source>
        <dbReference type="SAM" id="MobiDB-lite"/>
    </source>
</evidence>
<name>A0A2R6C9I2_9ARCH</name>
<accession>A0A2R6C9I2</accession>
<dbReference type="Proteomes" id="UP000242015">
    <property type="component" value="Unassembled WGS sequence"/>
</dbReference>
<feature type="region of interest" description="Disordered" evidence="1">
    <location>
        <begin position="1"/>
        <end position="22"/>
    </location>
</feature>
<dbReference type="AlphaFoldDB" id="A0A2R6C9I2"/>
<comment type="caution">
    <text evidence="2">The sequence shown here is derived from an EMBL/GenBank/DDBJ whole genome shotgun (WGS) entry which is preliminary data.</text>
</comment>
<evidence type="ECO:0000313" key="2">
    <source>
        <dbReference type="EMBL" id="PSO07524.1"/>
    </source>
</evidence>
<dbReference type="EMBL" id="NEXF01000235">
    <property type="protein sequence ID" value="PSO07524.1"/>
    <property type="molecule type" value="Genomic_DNA"/>
</dbReference>
<organism evidence="2 3">
    <name type="scientific">Candidatus Marsarchaeota G2 archaeon BE_D</name>
    <dbReference type="NCBI Taxonomy" id="1978158"/>
    <lineage>
        <taxon>Archaea</taxon>
        <taxon>Candidatus Marsarchaeota</taxon>
        <taxon>Candidatus Marsarchaeota group 2</taxon>
    </lineage>
</organism>
<proteinExistence type="predicted"/>
<protein>
    <submittedName>
        <fullName evidence="2">Uncharacterized protein</fullName>
    </submittedName>
</protein>
<reference evidence="2 3" key="1">
    <citation type="submission" date="2017-04" db="EMBL/GenBank/DDBJ databases">
        <title>Novel microbial lineages endemic to geothermal iron-oxide mats fill important gaps in the evolutionary history of Archaea.</title>
        <authorList>
            <person name="Jay Z.J."/>
            <person name="Beam J.P."/>
            <person name="Dlakic M."/>
            <person name="Rusch D.B."/>
            <person name="Kozubal M.A."/>
            <person name="Inskeep W.P."/>
        </authorList>
    </citation>
    <scope>NUCLEOTIDE SEQUENCE [LARGE SCALE GENOMIC DNA]</scope>
    <source>
        <strain evidence="2">BE_D</strain>
    </source>
</reference>
<gene>
    <name evidence="2" type="ORF">B9Q04_10440</name>
</gene>
<evidence type="ECO:0000313" key="3">
    <source>
        <dbReference type="Proteomes" id="UP000242015"/>
    </source>
</evidence>
<sequence length="217" mass="25537">MDKRPAHGTTGENPLSGGESGDVGRVNLHVKVMRLLGRRRWDKACSEVYRHFKKHPAERLYLENYEAVYAPEDLDVNAELQKRTRYEIVGIDLPPSIVGNGEHIYVYRETNRLKRYFKLQLKFDDGGTETCHIVTAPRFELPEDDEHLTDDSYHYLDYHDTEYRTLVFISPLKVYLPHPCPNGWRSKQRYLKKGWKFTLIPFDPEESLSAKKYTWEC</sequence>